<evidence type="ECO:0000313" key="1">
    <source>
        <dbReference type="EMBL" id="CDQ64044.1"/>
    </source>
</evidence>
<protein>
    <submittedName>
        <fullName evidence="1">Uncharacterized protein</fullName>
    </submittedName>
</protein>
<reference evidence="1" key="2">
    <citation type="submission" date="2014-03" db="EMBL/GenBank/DDBJ databases">
        <authorList>
            <person name="Genoscope - CEA"/>
        </authorList>
    </citation>
    <scope>NUCLEOTIDE SEQUENCE</scope>
</reference>
<dbReference type="AlphaFoldDB" id="A0A060WFL8"/>
<dbReference type="EMBL" id="FR904458">
    <property type="protein sequence ID" value="CDQ64044.1"/>
    <property type="molecule type" value="Genomic_DNA"/>
</dbReference>
<proteinExistence type="predicted"/>
<sequence length="69" mass="8237">MTTAESERNLSTLKRIKIFTRNSMGQKMLNALAMLSIHHDFIQRMPDFDDKVIEKFNHKKDHRANFLFK</sequence>
<gene>
    <name evidence="1" type="ORF">GSONMT00070349001</name>
</gene>
<dbReference type="PaxDb" id="8022-A0A060WFL8"/>
<evidence type="ECO:0000313" key="2">
    <source>
        <dbReference type="Proteomes" id="UP000193380"/>
    </source>
</evidence>
<dbReference type="Proteomes" id="UP000193380">
    <property type="component" value="Unassembled WGS sequence"/>
</dbReference>
<name>A0A060WFL8_ONCMY</name>
<reference evidence="1" key="1">
    <citation type="journal article" date="2014" name="Nat. Commun.">
        <title>The rainbow trout genome provides novel insights into evolution after whole-genome duplication in vertebrates.</title>
        <authorList>
            <person name="Berthelot C."/>
            <person name="Brunet F."/>
            <person name="Chalopin D."/>
            <person name="Juanchich A."/>
            <person name="Bernard M."/>
            <person name="Noel B."/>
            <person name="Bento P."/>
            <person name="Da Silva C."/>
            <person name="Labadie K."/>
            <person name="Alberti A."/>
            <person name="Aury J.M."/>
            <person name="Louis A."/>
            <person name="Dehais P."/>
            <person name="Bardou P."/>
            <person name="Montfort J."/>
            <person name="Klopp C."/>
            <person name="Cabau C."/>
            <person name="Gaspin C."/>
            <person name="Thorgaard G.H."/>
            <person name="Boussaha M."/>
            <person name="Quillet E."/>
            <person name="Guyomard R."/>
            <person name="Galiana D."/>
            <person name="Bobe J."/>
            <person name="Volff J.N."/>
            <person name="Genet C."/>
            <person name="Wincker P."/>
            <person name="Jaillon O."/>
            <person name="Roest Crollius H."/>
            <person name="Guiguen Y."/>
        </authorList>
    </citation>
    <scope>NUCLEOTIDE SEQUENCE [LARGE SCALE GENOMIC DNA]</scope>
</reference>
<accession>A0A060WFL8</accession>
<organism evidence="1 2">
    <name type="scientific">Oncorhynchus mykiss</name>
    <name type="common">Rainbow trout</name>
    <name type="synonym">Salmo gairdneri</name>
    <dbReference type="NCBI Taxonomy" id="8022"/>
    <lineage>
        <taxon>Eukaryota</taxon>
        <taxon>Metazoa</taxon>
        <taxon>Chordata</taxon>
        <taxon>Craniata</taxon>
        <taxon>Vertebrata</taxon>
        <taxon>Euteleostomi</taxon>
        <taxon>Actinopterygii</taxon>
        <taxon>Neopterygii</taxon>
        <taxon>Teleostei</taxon>
        <taxon>Protacanthopterygii</taxon>
        <taxon>Salmoniformes</taxon>
        <taxon>Salmonidae</taxon>
        <taxon>Salmoninae</taxon>
        <taxon>Oncorhynchus</taxon>
    </lineage>
</organism>